<dbReference type="Pfam" id="PF09419">
    <property type="entry name" value="PGP_phosphatase"/>
    <property type="match status" value="1"/>
</dbReference>
<evidence type="ECO:0000313" key="2">
    <source>
        <dbReference type="Proteomes" id="UP000297245"/>
    </source>
</evidence>
<organism evidence="1 2">
    <name type="scientific">Dendrothele bispora (strain CBS 962.96)</name>
    <dbReference type="NCBI Taxonomy" id="1314807"/>
    <lineage>
        <taxon>Eukaryota</taxon>
        <taxon>Fungi</taxon>
        <taxon>Dikarya</taxon>
        <taxon>Basidiomycota</taxon>
        <taxon>Agaricomycotina</taxon>
        <taxon>Agaricomycetes</taxon>
        <taxon>Agaricomycetidae</taxon>
        <taxon>Agaricales</taxon>
        <taxon>Agaricales incertae sedis</taxon>
        <taxon>Dendrothele</taxon>
    </lineage>
</organism>
<name>A0A4S8MSS5_DENBC</name>
<protein>
    <submittedName>
        <fullName evidence="1">HAD-superfamily phosphatase</fullName>
    </submittedName>
</protein>
<dbReference type="NCBIfam" id="TIGR01668">
    <property type="entry name" value="YqeG_hyp_ppase"/>
    <property type="match status" value="1"/>
</dbReference>
<dbReference type="InterPro" id="IPR023214">
    <property type="entry name" value="HAD_sf"/>
</dbReference>
<dbReference type="InterPro" id="IPR036412">
    <property type="entry name" value="HAD-like_sf"/>
</dbReference>
<dbReference type="GO" id="GO:0008962">
    <property type="term" value="F:phosphatidylglycerophosphatase activity"/>
    <property type="evidence" value="ECO:0007669"/>
    <property type="project" value="InterPro"/>
</dbReference>
<dbReference type="Proteomes" id="UP000297245">
    <property type="component" value="Unassembled WGS sequence"/>
</dbReference>
<dbReference type="InterPro" id="IPR010021">
    <property type="entry name" value="PGPP1/Gep4"/>
</dbReference>
<keyword evidence="2" id="KW-1185">Reference proteome</keyword>
<proteinExistence type="predicted"/>
<dbReference type="EMBL" id="ML179044">
    <property type="protein sequence ID" value="THV06197.1"/>
    <property type="molecule type" value="Genomic_DNA"/>
</dbReference>
<evidence type="ECO:0000313" key="1">
    <source>
        <dbReference type="EMBL" id="THV06197.1"/>
    </source>
</evidence>
<dbReference type="Gene3D" id="3.40.50.1000">
    <property type="entry name" value="HAD superfamily/HAD-like"/>
    <property type="match status" value="1"/>
</dbReference>
<dbReference type="SUPFAM" id="SSF56784">
    <property type="entry name" value="HAD-like"/>
    <property type="match status" value="1"/>
</dbReference>
<accession>A0A4S8MSS5</accession>
<dbReference type="OrthoDB" id="198652at2759"/>
<sequence length="278" mass="31203">MPLNVPGILVPFQLFINPRIIVPALSVKDIRQLNFHALKKAGYKGAVFDKDNCLTVPYKDALVPELESSWKECCEVFGEGNVLIVSNSAGSFQDAGGIQAEAINHHLGVPVLFHASMKPSYPCIDTIRTYFGSLRHPIKDRELVIIGDRLFTDIVMANRMNSKGWTEYTRDLMRSVRQVLLSKGSEEKDASHAGSDTKVSAHPRTLAVWTTGVWKREAMVMRFGERKLLEVIQKWTKPREGEVIGDIGLFTRELPSPSQPTQRGLLQQLTARLHLKRS</sequence>
<dbReference type="AlphaFoldDB" id="A0A4S8MSS5"/>
<dbReference type="InterPro" id="IPR027706">
    <property type="entry name" value="PGP_Pase"/>
</dbReference>
<reference evidence="1 2" key="1">
    <citation type="journal article" date="2019" name="Nat. Ecol. Evol.">
        <title>Megaphylogeny resolves global patterns of mushroom evolution.</title>
        <authorList>
            <person name="Varga T."/>
            <person name="Krizsan K."/>
            <person name="Foldi C."/>
            <person name="Dima B."/>
            <person name="Sanchez-Garcia M."/>
            <person name="Sanchez-Ramirez S."/>
            <person name="Szollosi G.J."/>
            <person name="Szarkandi J.G."/>
            <person name="Papp V."/>
            <person name="Albert L."/>
            <person name="Andreopoulos W."/>
            <person name="Angelini C."/>
            <person name="Antonin V."/>
            <person name="Barry K.W."/>
            <person name="Bougher N.L."/>
            <person name="Buchanan P."/>
            <person name="Buyck B."/>
            <person name="Bense V."/>
            <person name="Catcheside P."/>
            <person name="Chovatia M."/>
            <person name="Cooper J."/>
            <person name="Damon W."/>
            <person name="Desjardin D."/>
            <person name="Finy P."/>
            <person name="Geml J."/>
            <person name="Haridas S."/>
            <person name="Hughes K."/>
            <person name="Justo A."/>
            <person name="Karasinski D."/>
            <person name="Kautmanova I."/>
            <person name="Kiss B."/>
            <person name="Kocsube S."/>
            <person name="Kotiranta H."/>
            <person name="LaButti K.M."/>
            <person name="Lechner B.E."/>
            <person name="Liimatainen K."/>
            <person name="Lipzen A."/>
            <person name="Lukacs Z."/>
            <person name="Mihaltcheva S."/>
            <person name="Morgado L.N."/>
            <person name="Niskanen T."/>
            <person name="Noordeloos M.E."/>
            <person name="Ohm R.A."/>
            <person name="Ortiz-Santana B."/>
            <person name="Ovrebo C."/>
            <person name="Racz N."/>
            <person name="Riley R."/>
            <person name="Savchenko A."/>
            <person name="Shiryaev A."/>
            <person name="Soop K."/>
            <person name="Spirin V."/>
            <person name="Szebenyi C."/>
            <person name="Tomsovsky M."/>
            <person name="Tulloss R.E."/>
            <person name="Uehling J."/>
            <person name="Grigoriev I.V."/>
            <person name="Vagvolgyi C."/>
            <person name="Papp T."/>
            <person name="Martin F.M."/>
            <person name="Miettinen O."/>
            <person name="Hibbett D.S."/>
            <person name="Nagy L.G."/>
        </authorList>
    </citation>
    <scope>NUCLEOTIDE SEQUENCE [LARGE SCALE GENOMIC DNA]</scope>
    <source>
        <strain evidence="1 2">CBS 962.96</strain>
    </source>
</reference>
<gene>
    <name evidence="1" type="ORF">K435DRAFT_743982</name>
</gene>